<organism evidence="2">
    <name type="scientific">bioreactor metagenome</name>
    <dbReference type="NCBI Taxonomy" id="1076179"/>
    <lineage>
        <taxon>unclassified sequences</taxon>
        <taxon>metagenomes</taxon>
        <taxon>ecological metagenomes</taxon>
    </lineage>
</organism>
<gene>
    <name evidence="2" type="ORF">SDC9_207742</name>
</gene>
<dbReference type="InterPro" id="IPR006680">
    <property type="entry name" value="Amidohydro-rel"/>
</dbReference>
<dbReference type="Gene3D" id="3.20.20.140">
    <property type="entry name" value="Metal-dependent hydrolases"/>
    <property type="match status" value="1"/>
</dbReference>
<dbReference type="InterPro" id="IPR032466">
    <property type="entry name" value="Metal_Hydrolase"/>
</dbReference>
<dbReference type="GO" id="GO:0016787">
    <property type="term" value="F:hydrolase activity"/>
    <property type="evidence" value="ECO:0007669"/>
    <property type="project" value="InterPro"/>
</dbReference>
<reference evidence="2" key="1">
    <citation type="submission" date="2019-08" db="EMBL/GenBank/DDBJ databases">
        <authorList>
            <person name="Kucharzyk K."/>
            <person name="Murdoch R.W."/>
            <person name="Higgins S."/>
            <person name="Loffler F."/>
        </authorList>
    </citation>
    <scope>NUCLEOTIDE SEQUENCE</scope>
</reference>
<accession>A0A645JB93</accession>
<dbReference type="EMBL" id="VSSQ01134724">
    <property type="protein sequence ID" value="MPN60019.1"/>
    <property type="molecule type" value="Genomic_DNA"/>
</dbReference>
<comment type="caution">
    <text evidence="2">The sequence shown here is derived from an EMBL/GenBank/DDBJ whole genome shotgun (WGS) entry which is preliminary data.</text>
</comment>
<feature type="domain" description="Amidohydrolase-related" evidence="1">
    <location>
        <begin position="3"/>
        <end position="54"/>
    </location>
</feature>
<dbReference type="Pfam" id="PF04909">
    <property type="entry name" value="Amidohydro_2"/>
    <property type="match status" value="1"/>
</dbReference>
<protein>
    <recommendedName>
        <fullName evidence="1">Amidohydrolase-related domain-containing protein</fullName>
    </recommendedName>
</protein>
<proteinExistence type="predicted"/>
<evidence type="ECO:0000259" key="1">
    <source>
        <dbReference type="Pfam" id="PF04909"/>
    </source>
</evidence>
<dbReference type="AlphaFoldDB" id="A0A645JB93"/>
<dbReference type="SUPFAM" id="SSF51556">
    <property type="entry name" value="Metallo-dependent hydrolases"/>
    <property type="match status" value="1"/>
</dbReference>
<evidence type="ECO:0000313" key="2">
    <source>
        <dbReference type="EMBL" id="MPN60019.1"/>
    </source>
</evidence>
<name>A0A645JB93_9ZZZZ</name>
<sequence>MIEKLVAGAGSERILFGTDLPWFDEYQAVGGIVGAKISEDDMHNILHRNAQRLIPGF</sequence>